<dbReference type="Proteomes" id="UP000177069">
    <property type="component" value="Unassembled WGS sequence"/>
</dbReference>
<dbReference type="AlphaFoldDB" id="A0A1F5FYK1"/>
<dbReference type="EMBL" id="MFBA01000052">
    <property type="protein sequence ID" value="OGD84675.1"/>
    <property type="molecule type" value="Genomic_DNA"/>
</dbReference>
<accession>A0A1F5FYK1</accession>
<proteinExistence type="predicted"/>
<reference evidence="1 2" key="1">
    <citation type="journal article" date="2016" name="Nat. Commun.">
        <title>Thousands of microbial genomes shed light on interconnected biogeochemical processes in an aquifer system.</title>
        <authorList>
            <person name="Anantharaman K."/>
            <person name="Brown C.T."/>
            <person name="Hug L.A."/>
            <person name="Sharon I."/>
            <person name="Castelle C.J."/>
            <person name="Probst A.J."/>
            <person name="Thomas B.C."/>
            <person name="Singh A."/>
            <person name="Wilkins M.J."/>
            <person name="Karaoz U."/>
            <person name="Brodie E.L."/>
            <person name="Williams K.H."/>
            <person name="Hubbard S.S."/>
            <person name="Banfield J.F."/>
        </authorList>
    </citation>
    <scope>NUCLEOTIDE SEQUENCE [LARGE SCALE GENOMIC DNA]</scope>
</reference>
<protein>
    <submittedName>
        <fullName evidence="1">Uncharacterized protein</fullName>
    </submittedName>
</protein>
<comment type="caution">
    <text evidence="1">The sequence shown here is derived from an EMBL/GenBank/DDBJ whole genome shotgun (WGS) entry which is preliminary data.</text>
</comment>
<gene>
    <name evidence="1" type="ORF">A2696_03585</name>
</gene>
<sequence length="100" mass="11519">MSWPDRIFARLAFPLFAIACKAALRNDSQFKNEPELRKQAETLINDVKILFDVIGDFERHRISGHVIRSNEGGVTQPDPDFDILTLIRARQKAKKRKLSQ</sequence>
<name>A0A1F5FYK1_9BACT</name>
<evidence type="ECO:0000313" key="1">
    <source>
        <dbReference type="EMBL" id="OGD84675.1"/>
    </source>
</evidence>
<evidence type="ECO:0000313" key="2">
    <source>
        <dbReference type="Proteomes" id="UP000177069"/>
    </source>
</evidence>
<organism evidence="1 2">
    <name type="scientific">Candidatus Curtissbacteria bacterium RIFCSPHIGHO2_01_FULL_41_13</name>
    <dbReference type="NCBI Taxonomy" id="1797745"/>
    <lineage>
        <taxon>Bacteria</taxon>
        <taxon>Candidatus Curtissiibacteriota</taxon>
    </lineage>
</organism>